<proteinExistence type="predicted"/>
<comment type="caution">
    <text evidence="2">The sequence shown here is derived from an EMBL/GenBank/DDBJ whole genome shotgun (WGS) entry which is preliminary data.</text>
</comment>
<reference evidence="2" key="1">
    <citation type="submission" date="2023-10" db="EMBL/GenBank/DDBJ databases">
        <authorList>
            <person name="Hackl T."/>
        </authorList>
    </citation>
    <scope>NUCLEOTIDE SEQUENCE</scope>
</reference>
<organism evidence="2 3">
    <name type="scientific">Anthostomella pinea</name>
    <dbReference type="NCBI Taxonomy" id="933095"/>
    <lineage>
        <taxon>Eukaryota</taxon>
        <taxon>Fungi</taxon>
        <taxon>Dikarya</taxon>
        <taxon>Ascomycota</taxon>
        <taxon>Pezizomycotina</taxon>
        <taxon>Sordariomycetes</taxon>
        <taxon>Xylariomycetidae</taxon>
        <taxon>Xylariales</taxon>
        <taxon>Xylariaceae</taxon>
        <taxon>Anthostomella</taxon>
    </lineage>
</organism>
<gene>
    <name evidence="2" type="ORF">KHLLAP_LOCUS13764</name>
</gene>
<name>A0AAI8YQE6_9PEZI</name>
<dbReference type="EMBL" id="CAUWAG010000020">
    <property type="protein sequence ID" value="CAJ2513296.1"/>
    <property type="molecule type" value="Genomic_DNA"/>
</dbReference>
<sequence>MYTPTTLTSLFTLIPLALALPLEQRDTQVFNITLLSATVPEGGPYGSGPIDSHISVSLAYEDATGAAQSTTCSYDWPASIAPGPTDWTACADDTMTWRLPADGWTSTADYLVEFYKQTTLEGAGLDASHYLTMNPGQTSDPNAYLSCLQMGKTAPLTCELDGPLSAQTGPVVMSASEETARAE</sequence>
<protein>
    <submittedName>
        <fullName evidence="2">Uu.00g014150.m01.CDS01</fullName>
    </submittedName>
</protein>
<evidence type="ECO:0000313" key="3">
    <source>
        <dbReference type="Proteomes" id="UP001295740"/>
    </source>
</evidence>
<dbReference type="Proteomes" id="UP001295740">
    <property type="component" value="Unassembled WGS sequence"/>
</dbReference>
<accession>A0AAI8YQE6</accession>
<keyword evidence="3" id="KW-1185">Reference proteome</keyword>
<feature type="signal peptide" evidence="1">
    <location>
        <begin position="1"/>
        <end position="19"/>
    </location>
</feature>
<dbReference type="AlphaFoldDB" id="A0AAI8YQE6"/>
<evidence type="ECO:0000256" key="1">
    <source>
        <dbReference type="SAM" id="SignalP"/>
    </source>
</evidence>
<evidence type="ECO:0000313" key="2">
    <source>
        <dbReference type="EMBL" id="CAJ2513296.1"/>
    </source>
</evidence>
<feature type="chain" id="PRO_5042559854" evidence="1">
    <location>
        <begin position="20"/>
        <end position="183"/>
    </location>
</feature>
<keyword evidence="1" id="KW-0732">Signal</keyword>